<dbReference type="Pfam" id="PF00158">
    <property type="entry name" value="Sigma54_activat"/>
    <property type="match status" value="1"/>
</dbReference>
<feature type="compositionally biased region" description="Low complexity" evidence="9">
    <location>
        <begin position="127"/>
        <end position="149"/>
    </location>
</feature>
<dbReference type="InterPro" id="IPR027417">
    <property type="entry name" value="P-loop_NTPase"/>
</dbReference>
<name>I0IGE9_PHYMF</name>
<accession>I0IGE9</accession>
<organism evidence="12 13">
    <name type="scientific">Phycisphaera mikurensis (strain NBRC 102666 / KCTC 22515 / FYK2301M01)</name>
    <dbReference type="NCBI Taxonomy" id="1142394"/>
    <lineage>
        <taxon>Bacteria</taxon>
        <taxon>Pseudomonadati</taxon>
        <taxon>Planctomycetota</taxon>
        <taxon>Phycisphaerae</taxon>
        <taxon>Phycisphaerales</taxon>
        <taxon>Phycisphaeraceae</taxon>
        <taxon>Phycisphaera</taxon>
    </lineage>
</organism>
<dbReference type="FunFam" id="3.40.50.300:FF:000006">
    <property type="entry name" value="DNA-binding transcriptional regulator NtrC"/>
    <property type="match status" value="1"/>
</dbReference>
<dbReference type="eggNOG" id="COG2204">
    <property type="taxonomic scope" value="Bacteria"/>
</dbReference>
<sequence length="527" mass="55291">MAQRILVVDDKQVMRDSVAAILQRAGFLVVTAPEGATALKMRKKHRPTAVLTDLSMPNMTGLELLDELLAAQPGLPVVLMTAFGGVNDAVSAMKAGAFDFIQKPFEGDALLSVMKRAVAAAEAAGPPAAAAPRTAADPAAKAPRSAAPRDPLAGIVGDSPAMRRVKAELVPVAAADATVLIRGESGTGKEVVARACHAASRRRDAVMLCLNCAALSSSLLESELFGHERGAFTGADSERKGRFELADGGTLFLDEVSEIDPTLQAKLLRVLQEGQFERVGSSATRSVDVRVIATTNRDLTRSVADGSFRQDLYYRLNVLPLELPPLRDRGGDVPALAAHFLRSIAQRSGAEPKRLTPEAEALLSAYRWPGNVRELQNLCERAAVLGGDGTLGASLFRPWLEAPPGDPAAPPRPAAATAAAAAAGALTPAAALGSPSLQPPSPNPDRLMSLPPVAEPVVVECEADPCEGSGPAAVRPLDEIEREKILAALAHFDGNRTRAASALGIGLRTLGVKLKKWKEEKLVPAEV</sequence>
<evidence type="ECO:0000313" key="13">
    <source>
        <dbReference type="Proteomes" id="UP000007881"/>
    </source>
</evidence>
<keyword evidence="7" id="KW-0804">Transcription</keyword>
<proteinExistence type="predicted"/>
<dbReference type="Pfam" id="PF25601">
    <property type="entry name" value="AAA_lid_14"/>
    <property type="match status" value="1"/>
</dbReference>
<keyword evidence="2" id="KW-0547">Nucleotide-binding</keyword>
<dbReference type="Gene3D" id="1.10.8.60">
    <property type="match status" value="1"/>
</dbReference>
<dbReference type="RefSeq" id="WP_014437555.1">
    <property type="nucleotide sequence ID" value="NC_017080.1"/>
</dbReference>
<dbReference type="InterPro" id="IPR001789">
    <property type="entry name" value="Sig_transdc_resp-reg_receiver"/>
</dbReference>
<dbReference type="PROSITE" id="PS00675">
    <property type="entry name" value="SIGMA54_INTERACT_1"/>
    <property type="match status" value="1"/>
</dbReference>
<dbReference type="PATRIC" id="fig|1142394.8.peg.2249"/>
<evidence type="ECO:0000256" key="6">
    <source>
        <dbReference type="ARBA" id="ARBA00023125"/>
    </source>
</evidence>
<dbReference type="PROSITE" id="PS00688">
    <property type="entry name" value="SIGMA54_INTERACT_3"/>
    <property type="match status" value="1"/>
</dbReference>
<dbReference type="GO" id="GO:0000160">
    <property type="term" value="P:phosphorelay signal transduction system"/>
    <property type="evidence" value="ECO:0007669"/>
    <property type="project" value="UniProtKB-KW"/>
</dbReference>
<dbReference type="PANTHER" id="PTHR32071">
    <property type="entry name" value="TRANSCRIPTIONAL REGULATORY PROTEIN"/>
    <property type="match status" value="1"/>
</dbReference>
<dbReference type="InterPro" id="IPR058031">
    <property type="entry name" value="AAA_lid_NorR"/>
</dbReference>
<keyword evidence="6" id="KW-0238">DNA-binding</keyword>
<dbReference type="STRING" id="1142394.PSMK_21780"/>
<evidence type="ECO:0000256" key="1">
    <source>
        <dbReference type="ARBA" id="ARBA00022553"/>
    </source>
</evidence>
<keyword evidence="3" id="KW-0067">ATP-binding</keyword>
<evidence type="ECO:0000256" key="5">
    <source>
        <dbReference type="ARBA" id="ARBA00023015"/>
    </source>
</evidence>
<dbReference type="EMBL" id="AP012338">
    <property type="protein sequence ID" value="BAM04337.1"/>
    <property type="molecule type" value="Genomic_DNA"/>
</dbReference>
<dbReference type="PROSITE" id="PS00676">
    <property type="entry name" value="SIGMA54_INTERACT_2"/>
    <property type="match status" value="1"/>
</dbReference>
<dbReference type="Gene3D" id="3.40.50.2300">
    <property type="match status" value="1"/>
</dbReference>
<dbReference type="HOGENOM" id="CLU_000445_0_6_0"/>
<dbReference type="OrthoDB" id="9807827at2"/>
<dbReference type="InterPro" id="IPR011006">
    <property type="entry name" value="CheY-like_superfamily"/>
</dbReference>
<dbReference type="InterPro" id="IPR002078">
    <property type="entry name" value="Sigma_54_int"/>
</dbReference>
<dbReference type="PROSITE" id="PS50045">
    <property type="entry name" value="SIGMA54_INTERACT_4"/>
    <property type="match status" value="1"/>
</dbReference>
<dbReference type="InterPro" id="IPR025943">
    <property type="entry name" value="Sigma_54_int_dom_ATP-bd_2"/>
</dbReference>
<evidence type="ECO:0000259" key="10">
    <source>
        <dbReference type="PROSITE" id="PS50045"/>
    </source>
</evidence>
<dbReference type="InterPro" id="IPR002197">
    <property type="entry name" value="HTH_Fis"/>
</dbReference>
<keyword evidence="1 8" id="KW-0597">Phosphoprotein</keyword>
<feature type="domain" description="Response regulatory" evidence="11">
    <location>
        <begin position="4"/>
        <end position="118"/>
    </location>
</feature>
<dbReference type="Pfam" id="PF02954">
    <property type="entry name" value="HTH_8"/>
    <property type="match status" value="1"/>
</dbReference>
<evidence type="ECO:0000256" key="4">
    <source>
        <dbReference type="ARBA" id="ARBA00023012"/>
    </source>
</evidence>
<dbReference type="PRINTS" id="PR01590">
    <property type="entry name" value="HTHFIS"/>
</dbReference>
<dbReference type="AlphaFoldDB" id="I0IGE9"/>
<dbReference type="KEGG" id="phm:PSMK_21780"/>
<dbReference type="Proteomes" id="UP000007881">
    <property type="component" value="Chromosome"/>
</dbReference>
<evidence type="ECO:0000256" key="8">
    <source>
        <dbReference type="PROSITE-ProRule" id="PRU00169"/>
    </source>
</evidence>
<feature type="modified residue" description="4-aspartylphosphate" evidence="8">
    <location>
        <position position="53"/>
    </location>
</feature>
<evidence type="ECO:0000256" key="7">
    <source>
        <dbReference type="ARBA" id="ARBA00023163"/>
    </source>
</evidence>
<dbReference type="GO" id="GO:0006355">
    <property type="term" value="P:regulation of DNA-templated transcription"/>
    <property type="evidence" value="ECO:0007669"/>
    <property type="project" value="InterPro"/>
</dbReference>
<dbReference type="InterPro" id="IPR025662">
    <property type="entry name" value="Sigma_54_int_dom_ATP-bd_1"/>
</dbReference>
<keyword evidence="5" id="KW-0805">Transcription regulation</keyword>
<evidence type="ECO:0000313" key="12">
    <source>
        <dbReference type="EMBL" id="BAM04337.1"/>
    </source>
</evidence>
<dbReference type="PROSITE" id="PS50110">
    <property type="entry name" value="RESPONSE_REGULATORY"/>
    <property type="match status" value="1"/>
</dbReference>
<feature type="domain" description="Sigma-54 factor interaction" evidence="10">
    <location>
        <begin position="155"/>
        <end position="384"/>
    </location>
</feature>
<keyword evidence="13" id="KW-1185">Reference proteome</keyword>
<dbReference type="InterPro" id="IPR025944">
    <property type="entry name" value="Sigma_54_int_dom_CS"/>
</dbReference>
<dbReference type="SUPFAM" id="SSF46689">
    <property type="entry name" value="Homeodomain-like"/>
    <property type="match status" value="1"/>
</dbReference>
<dbReference type="Pfam" id="PF00072">
    <property type="entry name" value="Response_reg"/>
    <property type="match status" value="1"/>
</dbReference>
<dbReference type="GO" id="GO:0005524">
    <property type="term" value="F:ATP binding"/>
    <property type="evidence" value="ECO:0007669"/>
    <property type="project" value="UniProtKB-KW"/>
</dbReference>
<dbReference type="SUPFAM" id="SSF52540">
    <property type="entry name" value="P-loop containing nucleoside triphosphate hydrolases"/>
    <property type="match status" value="1"/>
</dbReference>
<dbReference type="InterPro" id="IPR003593">
    <property type="entry name" value="AAA+_ATPase"/>
</dbReference>
<evidence type="ECO:0000256" key="9">
    <source>
        <dbReference type="SAM" id="MobiDB-lite"/>
    </source>
</evidence>
<feature type="region of interest" description="Disordered" evidence="9">
    <location>
        <begin position="127"/>
        <end position="155"/>
    </location>
</feature>
<dbReference type="CDD" id="cd00009">
    <property type="entry name" value="AAA"/>
    <property type="match status" value="1"/>
</dbReference>
<evidence type="ECO:0000259" key="11">
    <source>
        <dbReference type="PROSITE" id="PS50110"/>
    </source>
</evidence>
<dbReference type="SMART" id="SM00448">
    <property type="entry name" value="REC"/>
    <property type="match status" value="1"/>
</dbReference>
<dbReference type="FunFam" id="3.40.50.2300:FF:000018">
    <property type="entry name" value="DNA-binding transcriptional regulator NtrC"/>
    <property type="match status" value="1"/>
</dbReference>
<gene>
    <name evidence="12" type="ordered locus">PSMK_21780</name>
</gene>
<dbReference type="Gene3D" id="1.10.10.60">
    <property type="entry name" value="Homeodomain-like"/>
    <property type="match status" value="1"/>
</dbReference>
<keyword evidence="4" id="KW-0902">Two-component regulatory system</keyword>
<dbReference type="InterPro" id="IPR009057">
    <property type="entry name" value="Homeodomain-like_sf"/>
</dbReference>
<evidence type="ECO:0000256" key="2">
    <source>
        <dbReference type="ARBA" id="ARBA00022741"/>
    </source>
</evidence>
<evidence type="ECO:0000256" key="3">
    <source>
        <dbReference type="ARBA" id="ARBA00022840"/>
    </source>
</evidence>
<dbReference type="GO" id="GO:0043565">
    <property type="term" value="F:sequence-specific DNA binding"/>
    <property type="evidence" value="ECO:0007669"/>
    <property type="project" value="InterPro"/>
</dbReference>
<dbReference type="Gene3D" id="3.40.50.300">
    <property type="entry name" value="P-loop containing nucleotide triphosphate hydrolases"/>
    <property type="match status" value="1"/>
</dbReference>
<dbReference type="SMART" id="SM00382">
    <property type="entry name" value="AAA"/>
    <property type="match status" value="1"/>
</dbReference>
<reference evidence="12 13" key="1">
    <citation type="submission" date="2012-02" db="EMBL/GenBank/DDBJ databases">
        <title>Complete genome sequence of Phycisphaera mikurensis NBRC 102666.</title>
        <authorList>
            <person name="Ankai A."/>
            <person name="Hosoyama A."/>
            <person name="Terui Y."/>
            <person name="Sekine M."/>
            <person name="Fukai R."/>
            <person name="Kato Y."/>
            <person name="Nakamura S."/>
            <person name="Yamada-Narita S."/>
            <person name="Kawakoshi A."/>
            <person name="Fukunaga Y."/>
            <person name="Yamazaki S."/>
            <person name="Fujita N."/>
        </authorList>
    </citation>
    <scope>NUCLEOTIDE SEQUENCE [LARGE SCALE GENOMIC DNA]</scope>
    <source>
        <strain evidence="13">NBRC 102666 / KCTC 22515 / FYK2301M01</strain>
    </source>
</reference>
<dbReference type="SUPFAM" id="SSF52172">
    <property type="entry name" value="CheY-like"/>
    <property type="match status" value="1"/>
</dbReference>
<protein>
    <submittedName>
        <fullName evidence="12">NtrC family two-component system response regulator</fullName>
    </submittedName>
</protein>